<gene>
    <name evidence="1" type="ORF">BQ8482_60144</name>
</gene>
<dbReference type="Proteomes" id="UP000245698">
    <property type="component" value="Unassembled WGS sequence"/>
</dbReference>
<reference evidence="2" key="1">
    <citation type="submission" date="2016-12" db="EMBL/GenBank/DDBJ databases">
        <authorList>
            <person name="Brunel B."/>
        </authorList>
    </citation>
    <scope>NUCLEOTIDE SEQUENCE [LARGE SCALE GENOMIC DNA]</scope>
</reference>
<dbReference type="Gene3D" id="3.40.390.10">
    <property type="entry name" value="Collagenase (Catalytic Domain)"/>
    <property type="match status" value="1"/>
</dbReference>
<accession>A0A2P9AVA6</accession>
<evidence type="ECO:0000313" key="2">
    <source>
        <dbReference type="Proteomes" id="UP000245698"/>
    </source>
</evidence>
<sequence length="610" mass="65105">MSAFDTTISNGPSRNRVDIAFAGDGYRSSEIATTYPNHVRALTDYMFSGDLLSEPFGRYKNFFNVHRVNVVSAESGADDPSTNTFRNTALDASYLWDGVTQRLLYVSDSKTDAAIASALSGTEINAEMAFVTVNDTQYGGGGGKYAVYAGGNQSSLEIALHEVGHSFAALADEYDYGGPTTYSGGEPIQPNVTTDPTGAKWAHWLGYEQPGVGTIGVYEGGLYSKFGIYRPSVNSKMNSLGQPFDAVSREQFILRIYDYVDPIDAHTDNSARLVNRDSVFVDVIDPAVIKVRWSVDGRTIQDGGVYAFDLSDQGYGLGTFAVTALAYDDTGWVRTDLGKLQQTVTWTIEVPSEASTCPIIARDGTQDGSASTDDTLTGPAYHNTFFVAEEGVSGHDRITNFGKDDVFATSKALFDSNGDGIITFGTNKVLDLDGPDAGIDTVKFDGLDAKKGLRFLGEGCDDVFVYADATVRPLKALEGKLGDDSLTGDNPDAKANKFFFDTALDLNLGHDTIFNFGARDILATTTKLFDSNNDGKIDFGSNDLLDLSGGLGGPGDPGLPGEVGDIAIKNTTGNTITTLEFDGQVDHGGVHYYVYSTVGSAAGTGDLLFA</sequence>
<protein>
    <submittedName>
        <fullName evidence="1">Uncharacterized protein</fullName>
    </submittedName>
</protein>
<dbReference type="InterPro" id="IPR019026">
    <property type="entry name" value="Peptidase_M64_IgA"/>
</dbReference>
<dbReference type="EMBL" id="FUIG01000070">
    <property type="protein sequence ID" value="SJM35133.1"/>
    <property type="molecule type" value="Genomic_DNA"/>
</dbReference>
<dbReference type="Pfam" id="PF09471">
    <property type="entry name" value="Peptidase_M64"/>
    <property type="match status" value="1"/>
</dbReference>
<keyword evidence="2" id="KW-1185">Reference proteome</keyword>
<dbReference type="RefSeq" id="WP_123151441.1">
    <property type="nucleotide sequence ID" value="NZ_FUIG01000070.1"/>
</dbReference>
<proteinExistence type="predicted"/>
<evidence type="ECO:0000313" key="1">
    <source>
        <dbReference type="EMBL" id="SJM35133.1"/>
    </source>
</evidence>
<dbReference type="InterPro" id="IPR024079">
    <property type="entry name" value="MetalloPept_cat_dom_sf"/>
</dbReference>
<dbReference type="GO" id="GO:0008237">
    <property type="term" value="F:metallopeptidase activity"/>
    <property type="evidence" value="ECO:0007669"/>
    <property type="project" value="InterPro"/>
</dbReference>
<name>A0A2P9AVA6_9HYPH</name>
<dbReference type="AlphaFoldDB" id="A0A2P9AVA6"/>
<organism evidence="1 2">
    <name type="scientific">Mesorhizobium delmotii</name>
    <dbReference type="NCBI Taxonomy" id="1631247"/>
    <lineage>
        <taxon>Bacteria</taxon>
        <taxon>Pseudomonadati</taxon>
        <taxon>Pseudomonadota</taxon>
        <taxon>Alphaproteobacteria</taxon>
        <taxon>Hyphomicrobiales</taxon>
        <taxon>Phyllobacteriaceae</taxon>
        <taxon>Mesorhizobium</taxon>
    </lineage>
</organism>